<feature type="compositionally biased region" description="Polar residues" evidence="1">
    <location>
        <begin position="142"/>
        <end position="159"/>
    </location>
</feature>
<comment type="caution">
    <text evidence="2">The sequence shown here is derived from an EMBL/GenBank/DDBJ whole genome shotgun (WGS) entry which is preliminary data.</text>
</comment>
<dbReference type="Proteomes" id="UP001212997">
    <property type="component" value="Unassembled WGS sequence"/>
</dbReference>
<sequence length="253" mass="27814">MSPSKPMKDIKVQVPRHNSQRLGPAVTAEVDALARKQNTLVDVRQTAYDPSSALAQAIDSASEWNSLLMTARAERGPQWDIGTQQYAIQRYHPDLYSAYAFCRFLVDEKSDLYYDPSPLLEYQKENRPEGEDGDRTTDKQAIPTSEPGSAMGTPQTRRNPQLPPQPGHMFSPRHHGQFTPQGLPYPNMAPIPSSQFYGNGGDPSIPSPLRIGSLGMSVDNMGGMGGMGMASPDVRRRMTRGMGMGEDSYGGMH</sequence>
<protein>
    <submittedName>
        <fullName evidence="2">Uncharacterized protein</fullName>
    </submittedName>
</protein>
<dbReference type="EMBL" id="JANAWD010000562">
    <property type="protein sequence ID" value="KAJ3477821.1"/>
    <property type="molecule type" value="Genomic_DNA"/>
</dbReference>
<name>A0AAD5YEJ7_9APHY</name>
<feature type="region of interest" description="Disordered" evidence="1">
    <location>
        <begin position="121"/>
        <end position="176"/>
    </location>
</feature>
<dbReference type="AlphaFoldDB" id="A0AAD5YEJ7"/>
<evidence type="ECO:0000313" key="3">
    <source>
        <dbReference type="Proteomes" id="UP001212997"/>
    </source>
</evidence>
<organism evidence="2 3">
    <name type="scientific">Meripilus lineatus</name>
    <dbReference type="NCBI Taxonomy" id="2056292"/>
    <lineage>
        <taxon>Eukaryota</taxon>
        <taxon>Fungi</taxon>
        <taxon>Dikarya</taxon>
        <taxon>Basidiomycota</taxon>
        <taxon>Agaricomycotina</taxon>
        <taxon>Agaricomycetes</taxon>
        <taxon>Polyporales</taxon>
        <taxon>Meripilaceae</taxon>
        <taxon>Meripilus</taxon>
    </lineage>
</organism>
<proteinExistence type="predicted"/>
<reference evidence="2" key="1">
    <citation type="submission" date="2022-07" db="EMBL/GenBank/DDBJ databases">
        <title>Genome Sequence of Physisporinus lineatus.</title>
        <authorList>
            <person name="Buettner E."/>
        </authorList>
    </citation>
    <scope>NUCLEOTIDE SEQUENCE</scope>
    <source>
        <strain evidence="2">VT162</strain>
    </source>
</reference>
<gene>
    <name evidence="2" type="ORF">NLI96_g10209</name>
</gene>
<keyword evidence="3" id="KW-1185">Reference proteome</keyword>
<feature type="compositionally biased region" description="Basic and acidic residues" evidence="1">
    <location>
        <begin position="122"/>
        <end position="138"/>
    </location>
</feature>
<evidence type="ECO:0000313" key="2">
    <source>
        <dbReference type="EMBL" id="KAJ3477821.1"/>
    </source>
</evidence>
<accession>A0AAD5YEJ7</accession>
<evidence type="ECO:0000256" key="1">
    <source>
        <dbReference type="SAM" id="MobiDB-lite"/>
    </source>
</evidence>